<gene>
    <name evidence="2" type="ORF">HK413_07510</name>
</gene>
<evidence type="ECO:0000256" key="1">
    <source>
        <dbReference type="SAM" id="SignalP"/>
    </source>
</evidence>
<keyword evidence="1" id="KW-0732">Signal</keyword>
<organism evidence="2 3">
    <name type="scientific">Mucilaginibacter humi</name>
    <dbReference type="NCBI Taxonomy" id="2732510"/>
    <lineage>
        <taxon>Bacteria</taxon>
        <taxon>Pseudomonadati</taxon>
        <taxon>Bacteroidota</taxon>
        <taxon>Sphingobacteriia</taxon>
        <taxon>Sphingobacteriales</taxon>
        <taxon>Sphingobacteriaceae</taxon>
        <taxon>Mucilaginibacter</taxon>
    </lineage>
</organism>
<accession>A0ABX1W1C1</accession>
<evidence type="ECO:0000313" key="2">
    <source>
        <dbReference type="EMBL" id="NNU34037.1"/>
    </source>
</evidence>
<comment type="caution">
    <text evidence="2">The sequence shown here is derived from an EMBL/GenBank/DDBJ whole genome shotgun (WGS) entry which is preliminary data.</text>
</comment>
<feature type="chain" id="PRO_5045579023" description="Carboxypeptidase regulatory-like domain-containing protein" evidence="1">
    <location>
        <begin position="20"/>
        <end position="55"/>
    </location>
</feature>
<evidence type="ECO:0008006" key="4">
    <source>
        <dbReference type="Google" id="ProtNLM"/>
    </source>
</evidence>
<proteinExistence type="predicted"/>
<keyword evidence="3" id="KW-1185">Reference proteome</keyword>
<name>A0ABX1W1C1_9SPHI</name>
<reference evidence="2 3" key="1">
    <citation type="submission" date="2020-05" db="EMBL/GenBank/DDBJ databases">
        <authorList>
            <person name="Khan S.A."/>
            <person name="Jeon C.O."/>
            <person name="Chun B.H."/>
        </authorList>
    </citation>
    <scope>NUCLEOTIDE SEQUENCE [LARGE SCALE GENOMIC DNA]</scope>
    <source>
        <strain evidence="2 3">S1162</strain>
    </source>
</reference>
<dbReference type="EMBL" id="JABFCR010000028">
    <property type="protein sequence ID" value="NNU34037.1"/>
    <property type="molecule type" value="Genomic_DNA"/>
</dbReference>
<sequence length="55" mass="5968">MKKLLFAILLISLTLKLSAQQKPVPLVQPPLPFREVSGIVKDDKGETVIGALVTL</sequence>
<feature type="signal peptide" evidence="1">
    <location>
        <begin position="1"/>
        <end position="19"/>
    </location>
</feature>
<feature type="non-terminal residue" evidence="2">
    <location>
        <position position="55"/>
    </location>
</feature>
<protein>
    <recommendedName>
        <fullName evidence="4">Carboxypeptidase regulatory-like domain-containing protein</fullName>
    </recommendedName>
</protein>
<evidence type="ECO:0000313" key="3">
    <source>
        <dbReference type="Proteomes" id="UP000566071"/>
    </source>
</evidence>
<dbReference type="Proteomes" id="UP000566071">
    <property type="component" value="Unassembled WGS sequence"/>
</dbReference>